<feature type="domain" description="Glycoside hydrolase family 57 N-terminal" evidence="3">
    <location>
        <begin position="12"/>
        <end position="144"/>
    </location>
</feature>
<sequence>RKCEEDIERNSSNPKLRDLAIFYLDFFNEILSSYKNRYNSDVIGAFKKLQDEGFIEIITCAATHGYLPLLGRDSAVNAQIKVGIESYKRLFGREPKGIWLPECAYRHGYEWVPPVEGKYAQKGYRPGIEKFLIENNIKYFIVDTHTINPTF</sequence>
<feature type="non-terminal residue" evidence="4">
    <location>
        <position position="1"/>
    </location>
</feature>
<comment type="similarity">
    <text evidence="1">Belongs to the glycosyl hydrolase 57 family.</text>
</comment>
<reference evidence="4" key="1">
    <citation type="journal article" date="2014" name="Front. Microbiol.">
        <title>High frequency of phylogenetically diverse reductive dehalogenase-homologous genes in deep subseafloor sedimentary metagenomes.</title>
        <authorList>
            <person name="Kawai M."/>
            <person name="Futagami T."/>
            <person name="Toyoda A."/>
            <person name="Takaki Y."/>
            <person name="Nishi S."/>
            <person name="Hori S."/>
            <person name="Arai W."/>
            <person name="Tsubouchi T."/>
            <person name="Morono Y."/>
            <person name="Uchiyama I."/>
            <person name="Ito T."/>
            <person name="Fujiyama A."/>
            <person name="Inagaki F."/>
            <person name="Takami H."/>
        </authorList>
    </citation>
    <scope>NUCLEOTIDE SEQUENCE</scope>
    <source>
        <strain evidence="4">Expedition CK06-06</strain>
    </source>
</reference>
<organism evidence="4">
    <name type="scientific">marine sediment metagenome</name>
    <dbReference type="NCBI Taxonomy" id="412755"/>
    <lineage>
        <taxon>unclassified sequences</taxon>
        <taxon>metagenomes</taxon>
        <taxon>ecological metagenomes</taxon>
    </lineage>
</organism>
<proteinExistence type="inferred from homology"/>
<dbReference type="GO" id="GO:0005576">
    <property type="term" value="C:extracellular region"/>
    <property type="evidence" value="ECO:0007669"/>
    <property type="project" value="TreeGrafter"/>
</dbReference>
<comment type="caution">
    <text evidence="4">The sequence shown here is derived from an EMBL/GenBank/DDBJ whole genome shotgun (WGS) entry which is preliminary data.</text>
</comment>
<evidence type="ECO:0000259" key="3">
    <source>
        <dbReference type="Pfam" id="PF03065"/>
    </source>
</evidence>
<name>X0ZP31_9ZZZZ</name>
<evidence type="ECO:0000256" key="2">
    <source>
        <dbReference type="ARBA" id="ARBA00023277"/>
    </source>
</evidence>
<keyword evidence="2" id="KW-0119">Carbohydrate metabolism</keyword>
<gene>
    <name evidence="4" type="ORF">S01H4_01883</name>
</gene>
<evidence type="ECO:0000313" key="4">
    <source>
        <dbReference type="EMBL" id="GAG71490.1"/>
    </source>
</evidence>
<dbReference type="Pfam" id="PF03065">
    <property type="entry name" value="Glyco_hydro_57"/>
    <property type="match status" value="1"/>
</dbReference>
<dbReference type="EMBL" id="BART01000376">
    <property type="protein sequence ID" value="GAG71490.1"/>
    <property type="molecule type" value="Genomic_DNA"/>
</dbReference>
<evidence type="ECO:0000256" key="1">
    <source>
        <dbReference type="ARBA" id="ARBA00006821"/>
    </source>
</evidence>
<dbReference type="InterPro" id="IPR027291">
    <property type="entry name" value="Glyco_hydro_38_N_sf"/>
</dbReference>
<dbReference type="Gene3D" id="3.20.110.10">
    <property type="entry name" value="Glycoside hydrolase 38, N terminal domain"/>
    <property type="match status" value="1"/>
</dbReference>
<dbReference type="PANTHER" id="PTHR41695:SF1">
    <property type="entry name" value="1,4-ALPHA-GLUCAN BRANCHING ENZYME TK1436"/>
    <property type="match status" value="1"/>
</dbReference>
<dbReference type="InterPro" id="IPR004300">
    <property type="entry name" value="Glyco_hydro_57_N"/>
</dbReference>
<dbReference type="InterPro" id="IPR040042">
    <property type="entry name" value="Branching_enz_MT3115-like"/>
</dbReference>
<dbReference type="GO" id="GO:0003844">
    <property type="term" value="F:1,4-alpha-glucan branching enzyme activity"/>
    <property type="evidence" value="ECO:0007669"/>
    <property type="project" value="InterPro"/>
</dbReference>
<dbReference type="AlphaFoldDB" id="X0ZP31"/>
<dbReference type="SUPFAM" id="SSF88713">
    <property type="entry name" value="Glycoside hydrolase/deacetylase"/>
    <property type="match status" value="1"/>
</dbReference>
<dbReference type="PANTHER" id="PTHR41695">
    <property type="entry name" value="1,4-ALPHA-GLUCAN BRANCHING ENZYME RV3031-RELATED"/>
    <property type="match status" value="1"/>
</dbReference>
<protein>
    <recommendedName>
        <fullName evidence="3">Glycoside hydrolase family 57 N-terminal domain-containing protein</fullName>
    </recommendedName>
</protein>
<accession>X0ZP31</accession>
<dbReference type="GO" id="GO:0030979">
    <property type="term" value="P:alpha-glucan biosynthetic process"/>
    <property type="evidence" value="ECO:0007669"/>
    <property type="project" value="InterPro"/>
</dbReference>
<dbReference type="InterPro" id="IPR011330">
    <property type="entry name" value="Glyco_hydro/deAcase_b/a-brl"/>
</dbReference>